<dbReference type="GO" id="GO:0005886">
    <property type="term" value="C:plasma membrane"/>
    <property type="evidence" value="ECO:0007669"/>
    <property type="project" value="UniProtKB-SubCell"/>
</dbReference>
<feature type="transmembrane region" description="Helical" evidence="7">
    <location>
        <begin position="426"/>
        <end position="446"/>
    </location>
</feature>
<name>A0A239EU31_9BACT</name>
<dbReference type="EMBL" id="FZOU01000001">
    <property type="protein sequence ID" value="SNS48107.1"/>
    <property type="molecule type" value="Genomic_DNA"/>
</dbReference>
<evidence type="ECO:0000313" key="9">
    <source>
        <dbReference type="Proteomes" id="UP000198356"/>
    </source>
</evidence>
<dbReference type="InterPro" id="IPR050833">
    <property type="entry name" value="Poly_Biosynth_Transport"/>
</dbReference>
<evidence type="ECO:0000256" key="2">
    <source>
        <dbReference type="ARBA" id="ARBA00007430"/>
    </source>
</evidence>
<feature type="transmembrane region" description="Helical" evidence="7">
    <location>
        <begin position="125"/>
        <end position="147"/>
    </location>
</feature>
<protein>
    <submittedName>
        <fullName evidence="8">Membrane protein involved in the export of O-antigen and teichoic acid</fullName>
    </submittedName>
</protein>
<comment type="subcellular location">
    <subcellularLocation>
        <location evidence="1">Cell membrane</location>
        <topology evidence="1">Multi-pass membrane protein</topology>
    </subcellularLocation>
</comment>
<evidence type="ECO:0000256" key="1">
    <source>
        <dbReference type="ARBA" id="ARBA00004651"/>
    </source>
</evidence>
<gene>
    <name evidence="8" type="ORF">SAMN05421770_1011158</name>
</gene>
<comment type="similarity">
    <text evidence="2">Belongs to the polysaccharide synthase family.</text>
</comment>
<keyword evidence="4 7" id="KW-0812">Transmembrane</keyword>
<dbReference type="RefSeq" id="WP_176441615.1">
    <property type="nucleotide sequence ID" value="NZ_FZOU01000001.1"/>
</dbReference>
<keyword evidence="5 7" id="KW-1133">Transmembrane helix</keyword>
<evidence type="ECO:0000313" key="8">
    <source>
        <dbReference type="EMBL" id="SNS48107.1"/>
    </source>
</evidence>
<keyword evidence="9" id="KW-1185">Reference proteome</keyword>
<reference evidence="8 9" key="1">
    <citation type="submission" date="2017-06" db="EMBL/GenBank/DDBJ databases">
        <authorList>
            <person name="Kim H.J."/>
            <person name="Triplett B.A."/>
        </authorList>
    </citation>
    <scope>NUCLEOTIDE SEQUENCE [LARGE SCALE GENOMIC DNA]</scope>
    <source>
        <strain evidence="8 9">DSM 18704</strain>
    </source>
</reference>
<dbReference type="Pfam" id="PF13440">
    <property type="entry name" value="Polysacc_synt_3"/>
    <property type="match status" value="1"/>
</dbReference>
<feature type="transmembrane region" description="Helical" evidence="7">
    <location>
        <begin position="222"/>
        <end position="242"/>
    </location>
</feature>
<feature type="transmembrane region" description="Helical" evidence="7">
    <location>
        <begin position="308"/>
        <end position="327"/>
    </location>
</feature>
<keyword evidence="6 7" id="KW-0472">Membrane</keyword>
<evidence type="ECO:0000256" key="6">
    <source>
        <dbReference type="ARBA" id="ARBA00023136"/>
    </source>
</evidence>
<organism evidence="8 9">
    <name type="scientific">Granulicella rosea</name>
    <dbReference type="NCBI Taxonomy" id="474952"/>
    <lineage>
        <taxon>Bacteria</taxon>
        <taxon>Pseudomonadati</taxon>
        <taxon>Acidobacteriota</taxon>
        <taxon>Terriglobia</taxon>
        <taxon>Terriglobales</taxon>
        <taxon>Acidobacteriaceae</taxon>
        <taxon>Granulicella</taxon>
    </lineage>
</organism>
<proteinExistence type="inferred from homology"/>
<dbReference type="Proteomes" id="UP000198356">
    <property type="component" value="Unassembled WGS sequence"/>
</dbReference>
<keyword evidence="3" id="KW-1003">Cell membrane</keyword>
<feature type="transmembrane region" description="Helical" evidence="7">
    <location>
        <begin position="159"/>
        <end position="178"/>
    </location>
</feature>
<dbReference type="PANTHER" id="PTHR30250:SF10">
    <property type="entry name" value="LIPOPOLYSACCHARIDE BIOSYNTHESIS PROTEIN WZXC"/>
    <property type="match status" value="1"/>
</dbReference>
<accession>A0A239EU31</accession>
<evidence type="ECO:0000256" key="4">
    <source>
        <dbReference type="ARBA" id="ARBA00022692"/>
    </source>
</evidence>
<dbReference type="AlphaFoldDB" id="A0A239EU31"/>
<sequence>MSTETVVQSPPVEIAALESGAKRASLWTVMDYGAGQALRVVNSLLLTHLLVPAAFGQMTLVITLIVGITMLSDVGLGPSVIQSARGDDADFLNTAWTIQVLRSAVLWLIAVLLSWPASRYYHDHTLMYVLPVLALSTLISGFNSTNLMTLSRHMGMKRLFAIDFSTQIFQLVVTVAWAFWRPDVWALVVGNIAANVFKLVLSHNPKLAPGIRNSFRWEKQSVTQIVHFGRWIMLGTAFFFFASQGDRLILGSRVSLTMLGIYGIAFSLSDIPRAIILALSSKVGYPFIAKIIHLPTAEFRQRYLRYRMLGLAAGALLLSTMVNWGDLLMKLYDHRYAEAAWMIPILALGLWHTLLYTTTSPVLFSLGKSKYSAVGNVAYCVTILVGIPLAFHYWGMLGAVIAVAAGDFPFYVVTQFGAVREGIKPLWQDLQMTCLFLALLATGFFLRNPSHALHVAHHLFNR</sequence>
<feature type="transmembrane region" description="Helical" evidence="7">
    <location>
        <begin position="339"/>
        <end position="359"/>
    </location>
</feature>
<evidence type="ECO:0000256" key="3">
    <source>
        <dbReference type="ARBA" id="ARBA00022475"/>
    </source>
</evidence>
<feature type="transmembrane region" description="Helical" evidence="7">
    <location>
        <begin position="91"/>
        <end position="113"/>
    </location>
</feature>
<evidence type="ECO:0000256" key="5">
    <source>
        <dbReference type="ARBA" id="ARBA00022989"/>
    </source>
</evidence>
<dbReference type="PANTHER" id="PTHR30250">
    <property type="entry name" value="PST FAMILY PREDICTED COLANIC ACID TRANSPORTER"/>
    <property type="match status" value="1"/>
</dbReference>
<evidence type="ECO:0000256" key="7">
    <source>
        <dbReference type="SAM" id="Phobius"/>
    </source>
</evidence>
<feature type="transmembrane region" description="Helical" evidence="7">
    <location>
        <begin position="49"/>
        <end position="71"/>
    </location>
</feature>